<name>A0A1H7JDT6_OLID1</name>
<dbReference type="InterPro" id="IPR014711">
    <property type="entry name" value="TopoI_cat_a-hlx-sub_euk"/>
</dbReference>
<evidence type="ECO:0000256" key="4">
    <source>
        <dbReference type="ARBA" id="ARBA00023029"/>
    </source>
</evidence>
<dbReference type="PRINTS" id="PR00416">
    <property type="entry name" value="EUTPISMRASEI"/>
</dbReference>
<evidence type="ECO:0000313" key="10">
    <source>
        <dbReference type="Proteomes" id="UP000199421"/>
    </source>
</evidence>
<keyword evidence="10" id="KW-1185">Reference proteome</keyword>
<evidence type="ECO:0000256" key="3">
    <source>
        <dbReference type="ARBA" id="ARBA00012891"/>
    </source>
</evidence>
<gene>
    <name evidence="9" type="ORF">SAMN05661044_00988</name>
</gene>
<dbReference type="InterPro" id="IPR001631">
    <property type="entry name" value="TopoI"/>
</dbReference>
<dbReference type="EMBL" id="FOAF01000001">
    <property type="protein sequence ID" value="SEK72811.1"/>
    <property type="molecule type" value="Genomic_DNA"/>
</dbReference>
<dbReference type="Gene3D" id="3.30.66.10">
    <property type="entry name" value="DNA topoisomerase I domain"/>
    <property type="match status" value="1"/>
</dbReference>
<dbReference type="AlphaFoldDB" id="A0A1H7JDT6"/>
<sequence>MDILECSTLRFTSDQQAGYTRIKKGKGYAFLDKHGNVVDDDSIKQRLQALVVPPAWKSVWISHYANGHLQATGLDEKGRKQYIYHAQWNQLRQESKLTQILAFGYKLPKLRKAISSDLKKRKLDKAKVTAIALDIMEETLIRAGNHHYRKTYNSFGLTTLHNKHVKINGQLIFFKFVGKKGKEHQIKVSDKSLAKRLKSVMEIPGQELFQYYNERKEICTLDSGDLNEYIKHYTAEDFTSKDFRTWYGTLWAFKYLAALEAFQSKATCKRNINQCLDFVAKKLGNTRTVCRQYYVCTDLIRAYEENSLQPYLTRMNRSRSKLSEDLKAEKFLMKFLEKIKVS</sequence>
<feature type="domain" description="DNA topoisomerase IB N-terminal" evidence="8">
    <location>
        <begin position="27"/>
        <end position="75"/>
    </location>
</feature>
<dbReference type="GO" id="GO:0003917">
    <property type="term" value="F:DNA topoisomerase type I (single strand cut, ATP-independent) activity"/>
    <property type="evidence" value="ECO:0007669"/>
    <property type="project" value="UniProtKB-EC"/>
</dbReference>
<evidence type="ECO:0000259" key="7">
    <source>
        <dbReference type="Pfam" id="PF01028"/>
    </source>
</evidence>
<dbReference type="InterPro" id="IPR013500">
    <property type="entry name" value="TopoI_cat_euk"/>
</dbReference>
<dbReference type="Proteomes" id="UP000199421">
    <property type="component" value="Unassembled WGS sequence"/>
</dbReference>
<evidence type="ECO:0000256" key="2">
    <source>
        <dbReference type="ARBA" id="ARBA00006645"/>
    </source>
</evidence>
<dbReference type="InterPro" id="IPR011010">
    <property type="entry name" value="DNA_brk_join_enz"/>
</dbReference>
<keyword evidence="5" id="KW-0238">DNA-binding</keyword>
<dbReference type="Pfam" id="PF21338">
    <property type="entry name" value="Top1B_N_bact"/>
    <property type="match status" value="1"/>
</dbReference>
<comment type="similarity">
    <text evidence="2">Belongs to the type IB topoisomerase family.</text>
</comment>
<evidence type="ECO:0000256" key="5">
    <source>
        <dbReference type="ARBA" id="ARBA00023125"/>
    </source>
</evidence>
<dbReference type="Gene3D" id="1.10.132.120">
    <property type="match status" value="1"/>
</dbReference>
<dbReference type="GO" id="GO:0006265">
    <property type="term" value="P:DNA topological change"/>
    <property type="evidence" value="ECO:0007669"/>
    <property type="project" value="InterPro"/>
</dbReference>
<keyword evidence="4" id="KW-0799">Topoisomerase</keyword>
<dbReference type="OrthoDB" id="9778962at2"/>
<protein>
    <recommendedName>
        <fullName evidence="3">DNA topoisomerase</fullName>
        <ecNumber evidence="3">5.6.2.1</ecNumber>
    </recommendedName>
</protein>
<dbReference type="PROSITE" id="PS52038">
    <property type="entry name" value="TOPO_IB_2"/>
    <property type="match status" value="1"/>
</dbReference>
<evidence type="ECO:0000259" key="8">
    <source>
        <dbReference type="Pfam" id="PF21338"/>
    </source>
</evidence>
<keyword evidence="6 9" id="KW-0413">Isomerase</keyword>
<dbReference type="InterPro" id="IPR049331">
    <property type="entry name" value="Top1B_N_bact"/>
</dbReference>
<dbReference type="SUPFAM" id="SSF55869">
    <property type="entry name" value="DNA topoisomerase I domain"/>
    <property type="match status" value="1"/>
</dbReference>
<dbReference type="InterPro" id="IPR035447">
    <property type="entry name" value="DNA_topo_I_N_sf"/>
</dbReference>
<dbReference type="GO" id="GO:0003677">
    <property type="term" value="F:DNA binding"/>
    <property type="evidence" value="ECO:0007669"/>
    <property type="project" value="UniProtKB-KW"/>
</dbReference>
<accession>A0A1H7JDT6</accession>
<dbReference type="Gene3D" id="3.90.15.10">
    <property type="entry name" value="Topoisomerase I, Chain A, domain 3"/>
    <property type="match status" value="1"/>
</dbReference>
<evidence type="ECO:0000256" key="6">
    <source>
        <dbReference type="ARBA" id="ARBA00023235"/>
    </source>
</evidence>
<comment type="catalytic activity">
    <reaction evidence="1">
        <text>ATP-independent breakage of single-stranded DNA, followed by passage and rejoining.</text>
        <dbReference type="EC" id="5.6.2.1"/>
    </reaction>
</comment>
<evidence type="ECO:0000256" key="1">
    <source>
        <dbReference type="ARBA" id="ARBA00000213"/>
    </source>
</evidence>
<dbReference type="STRING" id="407022.SAMN05661044_00988"/>
<dbReference type="EC" id="5.6.2.1" evidence="3"/>
<reference evidence="10" key="1">
    <citation type="submission" date="2016-10" db="EMBL/GenBank/DDBJ databases">
        <authorList>
            <person name="Varghese N."/>
            <person name="Submissions S."/>
        </authorList>
    </citation>
    <scope>NUCLEOTIDE SEQUENCE [LARGE SCALE GENOMIC DNA]</scope>
    <source>
        <strain evidence="10">DSM 18733</strain>
    </source>
</reference>
<dbReference type="SUPFAM" id="SSF56349">
    <property type="entry name" value="DNA breaking-rejoining enzymes"/>
    <property type="match status" value="1"/>
</dbReference>
<organism evidence="9 10">
    <name type="scientific">Olivibacter domesticus</name>
    <name type="common">Pseudosphingobacterium domesticum</name>
    <dbReference type="NCBI Taxonomy" id="407022"/>
    <lineage>
        <taxon>Bacteria</taxon>
        <taxon>Pseudomonadati</taxon>
        <taxon>Bacteroidota</taxon>
        <taxon>Sphingobacteriia</taxon>
        <taxon>Sphingobacteriales</taxon>
        <taxon>Sphingobacteriaceae</taxon>
        <taxon>Olivibacter</taxon>
    </lineage>
</organism>
<feature type="domain" description="DNA topoisomerase I catalytic core eukaryotic-type" evidence="7">
    <location>
        <begin position="88"/>
        <end position="292"/>
    </location>
</feature>
<dbReference type="RefSeq" id="WP_093319289.1">
    <property type="nucleotide sequence ID" value="NZ_FOAF01000001.1"/>
</dbReference>
<proteinExistence type="inferred from homology"/>
<dbReference type="Pfam" id="PF01028">
    <property type="entry name" value="Topoisom_I"/>
    <property type="match status" value="1"/>
</dbReference>
<evidence type="ECO:0000313" key="9">
    <source>
        <dbReference type="EMBL" id="SEK72811.1"/>
    </source>
</evidence>